<keyword evidence="1" id="KW-0472">Membrane</keyword>
<dbReference type="eggNOG" id="COG3874">
    <property type="taxonomic scope" value="Bacteria"/>
</dbReference>
<dbReference type="KEGG" id="dge:Dgeo_1581"/>
<dbReference type="RefSeq" id="WP_011530710.1">
    <property type="nucleotide sequence ID" value="NC_008025.1"/>
</dbReference>
<keyword evidence="1" id="KW-0812">Transmembrane</keyword>
<evidence type="ECO:0000256" key="1">
    <source>
        <dbReference type="SAM" id="Phobius"/>
    </source>
</evidence>
<dbReference type="HOGENOM" id="CLU_173958_0_0_0"/>
<dbReference type="AlphaFoldDB" id="Q1IY08"/>
<evidence type="ECO:0000313" key="3">
    <source>
        <dbReference type="Proteomes" id="UP000002431"/>
    </source>
</evidence>
<evidence type="ECO:0000313" key="2">
    <source>
        <dbReference type="EMBL" id="ABF45876.1"/>
    </source>
</evidence>
<dbReference type="STRING" id="319795.Dgeo_1581"/>
<organism evidence="2 3">
    <name type="scientific">Deinococcus geothermalis (strain DSM 11300 / CIP 105573 / AG-3a)</name>
    <dbReference type="NCBI Taxonomy" id="319795"/>
    <lineage>
        <taxon>Bacteria</taxon>
        <taxon>Thermotogati</taxon>
        <taxon>Deinococcota</taxon>
        <taxon>Deinococci</taxon>
        <taxon>Deinococcales</taxon>
        <taxon>Deinococcaceae</taxon>
        <taxon>Deinococcus</taxon>
    </lineage>
</organism>
<feature type="transmembrane region" description="Helical" evidence="1">
    <location>
        <begin position="75"/>
        <end position="94"/>
    </location>
</feature>
<keyword evidence="3" id="KW-1185">Reference proteome</keyword>
<protein>
    <recommendedName>
        <fullName evidence="4">Sporulation protein YtfJ</fullName>
    </recommendedName>
</protein>
<gene>
    <name evidence="2" type="ordered locus">Dgeo_1581</name>
</gene>
<dbReference type="Proteomes" id="UP000002431">
    <property type="component" value="Chromosome"/>
</dbReference>
<name>Q1IY08_DEIGD</name>
<accession>Q1IY08</accession>
<evidence type="ECO:0008006" key="4">
    <source>
        <dbReference type="Google" id="ProtNLM"/>
    </source>
</evidence>
<sequence length="99" mass="9720">MANIAVRLAETILTLGVRASQGDTVQTPSGTVTPVALVAFGTGGGSDNAENGGGGGSGLSIPLGAYVSDGQGTRFVPNVVVLAVVVLAGMARVVRAARR</sequence>
<keyword evidence="1" id="KW-1133">Transmembrane helix</keyword>
<proteinExistence type="predicted"/>
<reference evidence="2" key="1">
    <citation type="submission" date="2006-04" db="EMBL/GenBank/DDBJ databases">
        <title>Complete sequence of chromosome of Deinococcus geothermalis DSM 11300.</title>
        <authorList>
            <consortium name="US DOE Joint Genome Institute"/>
            <person name="Copeland A."/>
            <person name="Lucas S."/>
            <person name="Lapidus A."/>
            <person name="Barry K."/>
            <person name="Detter J.C."/>
            <person name="Glavina del Rio T."/>
            <person name="Hammon N."/>
            <person name="Israni S."/>
            <person name="Dalin E."/>
            <person name="Tice H."/>
            <person name="Pitluck S."/>
            <person name="Brettin T."/>
            <person name="Bruce D."/>
            <person name="Han C."/>
            <person name="Tapia R."/>
            <person name="Saunders E."/>
            <person name="Gilna P."/>
            <person name="Schmutz J."/>
            <person name="Larimer F."/>
            <person name="Land M."/>
            <person name="Hauser L."/>
            <person name="Kyrpides N."/>
            <person name="Kim E."/>
            <person name="Daly M.J."/>
            <person name="Fredrickson J.K."/>
            <person name="Makarova K.S."/>
            <person name="Gaidamakova E.K."/>
            <person name="Zhai M."/>
            <person name="Richardson P."/>
        </authorList>
    </citation>
    <scope>NUCLEOTIDE SEQUENCE</scope>
    <source>
        <strain evidence="2">DSM 11300</strain>
    </source>
</reference>
<dbReference type="EMBL" id="CP000359">
    <property type="protein sequence ID" value="ABF45876.1"/>
    <property type="molecule type" value="Genomic_DNA"/>
</dbReference>